<evidence type="ECO:0000313" key="2">
    <source>
        <dbReference type="EMBL" id="AFM11741.1"/>
    </source>
</evidence>
<dbReference type="Proteomes" id="UP000006048">
    <property type="component" value="Chromosome"/>
</dbReference>
<dbReference type="KEGG" id="tpx:Turpa_1092"/>
<evidence type="ECO:0000313" key="3">
    <source>
        <dbReference type="Proteomes" id="UP000006048"/>
    </source>
</evidence>
<dbReference type="Pfam" id="PF00378">
    <property type="entry name" value="ECH_1"/>
    <property type="match status" value="1"/>
</dbReference>
<protein>
    <submittedName>
        <fullName evidence="2">Enoyl-CoA hydratase/isomerase</fullName>
    </submittedName>
</protein>
<sequence>MQTTLSTKSAVSAMLPGIFKFLRLEKKDHIGYIYLAKSENNELDADFLNEIILAHDLFEADDDVWGVIWTSDSPSCFCSGFDPRYMHSLDKAGKMMTFHKLFKTTHRVFAFSKPELVLLTGYALAAGSVIMMGADWRFLNEDKARISFPEVMLGISIPSAMIAMLRLHAGEQNLSRLVQMGDSIKPQEALKLGIVNEIMPLADLMPAGERFMKRLFQKPLGGFRAVKKNLRRDVLALFENDPSLGDFEELMGANFDEALLSIIEKRRPKFNNP</sequence>
<dbReference type="PANTHER" id="PTHR11941:SF54">
    <property type="entry name" value="ENOYL-COA HYDRATASE, MITOCHONDRIAL"/>
    <property type="match status" value="1"/>
</dbReference>
<dbReference type="HOGENOM" id="CLU_009834_7_5_12"/>
<keyword evidence="3" id="KW-1185">Reference proteome</keyword>
<dbReference type="InterPro" id="IPR001753">
    <property type="entry name" value="Enoyl-CoA_hydra/iso"/>
</dbReference>
<dbReference type="SUPFAM" id="SSF52096">
    <property type="entry name" value="ClpP/crotonase"/>
    <property type="match status" value="1"/>
</dbReference>
<dbReference type="GO" id="GO:0006635">
    <property type="term" value="P:fatty acid beta-oxidation"/>
    <property type="evidence" value="ECO:0007669"/>
    <property type="project" value="TreeGrafter"/>
</dbReference>
<feature type="transmembrane region" description="Helical" evidence="1">
    <location>
        <begin position="116"/>
        <end position="134"/>
    </location>
</feature>
<accession>I4B384</accession>
<keyword evidence="1" id="KW-1133">Transmembrane helix</keyword>
<name>I4B384_TURPD</name>
<dbReference type="GO" id="GO:0003824">
    <property type="term" value="F:catalytic activity"/>
    <property type="evidence" value="ECO:0007669"/>
    <property type="project" value="UniProtKB-ARBA"/>
</dbReference>
<keyword evidence="1" id="KW-0472">Membrane</keyword>
<dbReference type="PANTHER" id="PTHR11941">
    <property type="entry name" value="ENOYL-COA HYDRATASE-RELATED"/>
    <property type="match status" value="1"/>
</dbReference>
<dbReference type="AlphaFoldDB" id="I4B384"/>
<reference evidence="2 3" key="1">
    <citation type="submission" date="2012-06" db="EMBL/GenBank/DDBJ databases">
        <title>The complete chromosome of genome of Turneriella parva DSM 21527.</title>
        <authorList>
            <consortium name="US DOE Joint Genome Institute (JGI-PGF)"/>
            <person name="Lucas S."/>
            <person name="Han J."/>
            <person name="Lapidus A."/>
            <person name="Bruce D."/>
            <person name="Goodwin L."/>
            <person name="Pitluck S."/>
            <person name="Peters L."/>
            <person name="Kyrpides N."/>
            <person name="Mavromatis K."/>
            <person name="Ivanova N."/>
            <person name="Mikhailova N."/>
            <person name="Chertkov O."/>
            <person name="Detter J.C."/>
            <person name="Tapia R."/>
            <person name="Han C."/>
            <person name="Land M."/>
            <person name="Hauser L."/>
            <person name="Markowitz V."/>
            <person name="Cheng J.-F."/>
            <person name="Hugenholtz P."/>
            <person name="Woyke T."/>
            <person name="Wu D."/>
            <person name="Gronow S."/>
            <person name="Wellnitz S."/>
            <person name="Brambilla E."/>
            <person name="Klenk H.-P."/>
            <person name="Eisen J.A."/>
        </authorList>
    </citation>
    <scope>NUCLEOTIDE SEQUENCE [LARGE SCALE GENOMIC DNA]</scope>
    <source>
        <strain evidence="3">ATCC BAA-1111 / DSM 21527 / NCTC 11395 / H</strain>
    </source>
</reference>
<evidence type="ECO:0000256" key="1">
    <source>
        <dbReference type="SAM" id="Phobius"/>
    </source>
</evidence>
<feature type="transmembrane region" description="Helical" evidence="1">
    <location>
        <begin position="146"/>
        <end position="167"/>
    </location>
</feature>
<dbReference type="InterPro" id="IPR029045">
    <property type="entry name" value="ClpP/crotonase-like_dom_sf"/>
</dbReference>
<dbReference type="Gene3D" id="3.90.226.10">
    <property type="entry name" value="2-enoyl-CoA Hydratase, Chain A, domain 1"/>
    <property type="match status" value="1"/>
</dbReference>
<dbReference type="STRING" id="869212.Turpa_1092"/>
<dbReference type="CDD" id="cd06558">
    <property type="entry name" value="crotonase-like"/>
    <property type="match status" value="1"/>
</dbReference>
<organism evidence="2 3">
    <name type="scientific">Turneriella parva (strain ATCC BAA-1111 / DSM 21527 / NCTC 11395 / H)</name>
    <name type="common">Leptospira parva</name>
    <dbReference type="NCBI Taxonomy" id="869212"/>
    <lineage>
        <taxon>Bacteria</taxon>
        <taxon>Pseudomonadati</taxon>
        <taxon>Spirochaetota</taxon>
        <taxon>Spirochaetia</taxon>
        <taxon>Leptospirales</taxon>
        <taxon>Leptospiraceae</taxon>
        <taxon>Turneriella</taxon>
    </lineage>
</organism>
<dbReference type="EMBL" id="CP002959">
    <property type="protein sequence ID" value="AFM11741.1"/>
    <property type="molecule type" value="Genomic_DNA"/>
</dbReference>
<gene>
    <name evidence="2" type="ordered locus">Turpa_1092</name>
</gene>
<keyword evidence="1" id="KW-0812">Transmembrane</keyword>
<proteinExistence type="predicted"/>
<dbReference type="OrthoDB" id="9807606at2"/>